<dbReference type="EMBL" id="DSYZ01000072">
    <property type="protein sequence ID" value="HGT82717.1"/>
    <property type="molecule type" value="Genomic_DNA"/>
</dbReference>
<dbReference type="GO" id="GO:0003677">
    <property type="term" value="F:DNA binding"/>
    <property type="evidence" value="ECO:0007669"/>
    <property type="project" value="InterPro"/>
</dbReference>
<name>A0A7J3M176_ARCFL</name>
<reference evidence="3" key="1">
    <citation type="journal article" date="2020" name="mSystems">
        <title>Genome- and Community-Level Interaction Insights into Carbon Utilization and Element Cycling Functions of Hydrothermarchaeota in Hydrothermal Sediment.</title>
        <authorList>
            <person name="Zhou Z."/>
            <person name="Liu Y."/>
            <person name="Xu W."/>
            <person name="Pan J."/>
            <person name="Luo Z.H."/>
            <person name="Li M."/>
        </authorList>
    </citation>
    <scope>NUCLEOTIDE SEQUENCE [LARGE SCALE GENOMIC DNA]</scope>
    <source>
        <strain evidence="3">SpSt-587</strain>
    </source>
</reference>
<evidence type="ECO:0000259" key="2">
    <source>
        <dbReference type="Pfam" id="PF16795"/>
    </source>
</evidence>
<keyword evidence="1" id="KW-0233">DNA recombination</keyword>
<evidence type="ECO:0000313" key="3">
    <source>
        <dbReference type="EMBL" id="HGT82717.1"/>
    </source>
</evidence>
<evidence type="ECO:0000256" key="1">
    <source>
        <dbReference type="ARBA" id="ARBA00023172"/>
    </source>
</evidence>
<gene>
    <name evidence="3" type="ORF">ENT52_03225</name>
</gene>
<dbReference type="GO" id="GO:0006310">
    <property type="term" value="P:DNA recombination"/>
    <property type="evidence" value="ECO:0007669"/>
    <property type="project" value="UniProtKB-KW"/>
</dbReference>
<sequence>MPGAGFEPATMRSSAVKTEIFEKEPVKTDIKPKKAIKTEISETQHKTTYGNPKFDDIDKEDFIRFWTSERKQKTTVKRAQKLYNVLKKVLNGKEINLDSIREGFHSTTNKKDYVNAVRVLLDYLKNRKVISRQEYEDILEMDFLTSIKSKIVILPQVSRTEADEEVAKVLSWIREKWNDEFTEMFYKLIVFSGIRNEHAYKLLTTFDPNYLEIRDNVARYRTEEIGTAIKRSFYAFMPADFAKKLKRFKDVLDLPAYESRINPKMWKPKKPEWQKSWVNGHNLRKWFANFLKRHGVELIYRKFFMGHSIGAVLEHYEVLEENSWKEYAKVVDKFPIESLEF</sequence>
<comment type="caution">
    <text evidence="3">The sequence shown here is derived from an EMBL/GenBank/DDBJ whole genome shotgun (WGS) entry which is preliminary data.</text>
</comment>
<organism evidence="3">
    <name type="scientific">Archaeoglobus fulgidus</name>
    <dbReference type="NCBI Taxonomy" id="2234"/>
    <lineage>
        <taxon>Archaea</taxon>
        <taxon>Methanobacteriati</taxon>
        <taxon>Methanobacteriota</taxon>
        <taxon>Archaeoglobi</taxon>
        <taxon>Archaeoglobales</taxon>
        <taxon>Archaeoglobaceae</taxon>
        <taxon>Archaeoglobus</taxon>
    </lineage>
</organism>
<dbReference type="InterPro" id="IPR013762">
    <property type="entry name" value="Integrase-like_cat_sf"/>
</dbReference>
<dbReference type="GO" id="GO:0015074">
    <property type="term" value="P:DNA integration"/>
    <property type="evidence" value="ECO:0007669"/>
    <property type="project" value="InterPro"/>
</dbReference>
<dbReference type="SUPFAM" id="SSF56349">
    <property type="entry name" value="DNA breaking-rejoining enzymes"/>
    <property type="match status" value="1"/>
</dbReference>
<feature type="domain" description="Integrase SSV1 C-terminal" evidence="2">
    <location>
        <begin position="162"/>
        <end position="332"/>
    </location>
</feature>
<proteinExistence type="predicted"/>
<dbReference type="InterPro" id="IPR011010">
    <property type="entry name" value="DNA_brk_join_enz"/>
</dbReference>
<accession>A0A7J3M176</accession>
<dbReference type="AlphaFoldDB" id="A0A7J3M176"/>
<protein>
    <recommendedName>
        <fullName evidence="2">Integrase SSV1 C-terminal domain-containing protein</fullName>
    </recommendedName>
</protein>
<dbReference type="Pfam" id="PF16795">
    <property type="entry name" value="Phage_integr_3"/>
    <property type="match status" value="1"/>
</dbReference>
<dbReference type="Gene3D" id="1.10.443.10">
    <property type="entry name" value="Intergrase catalytic core"/>
    <property type="match status" value="1"/>
</dbReference>
<dbReference type="InterPro" id="IPR031857">
    <property type="entry name" value="Integrase_SSV1_C"/>
</dbReference>